<protein>
    <submittedName>
        <fullName evidence="1">Uncharacterized protein</fullName>
    </submittedName>
</protein>
<reference evidence="1" key="2">
    <citation type="submission" date="2008-12" db="EMBL/GenBank/DDBJ databases">
        <title>Improved gene annotation of the rice (Oryza sativa) genomes.</title>
        <authorList>
            <person name="Wang J."/>
            <person name="Li R."/>
            <person name="Fan W."/>
            <person name="Huang Q."/>
            <person name="Zhang J."/>
            <person name="Zhou Y."/>
            <person name="Hu Y."/>
            <person name="Zi S."/>
            <person name="Li J."/>
            <person name="Ni P."/>
            <person name="Zheng H."/>
            <person name="Zhang Y."/>
            <person name="Zhao M."/>
            <person name="Hao Q."/>
            <person name="McDermott J."/>
            <person name="Samudrala R."/>
            <person name="Kristiansen K."/>
            <person name="Wong G.K.-S."/>
        </authorList>
    </citation>
    <scope>NUCLEOTIDE SEQUENCE</scope>
</reference>
<dbReference type="EMBL" id="CM000145">
    <property type="protein sequence ID" value="EEE68889.1"/>
    <property type="molecule type" value="Genomic_DNA"/>
</dbReference>
<gene>
    <name evidence="1" type="ORF">OsJ_27721</name>
</gene>
<dbReference type="PANTHER" id="PTHR32332">
    <property type="entry name" value="2-NITROPROPANE DIOXYGENASE"/>
    <property type="match status" value="1"/>
</dbReference>
<dbReference type="Gene3D" id="3.20.20.70">
    <property type="entry name" value="Aldolase class I"/>
    <property type="match status" value="1"/>
</dbReference>
<dbReference type="AlphaFoldDB" id="B9G1H2"/>
<dbReference type="Proteomes" id="UP000007752">
    <property type="component" value="Chromosome 8"/>
</dbReference>
<organism evidence="1">
    <name type="scientific">Oryza sativa subsp. japonica</name>
    <name type="common">Rice</name>
    <dbReference type="NCBI Taxonomy" id="39947"/>
    <lineage>
        <taxon>Eukaryota</taxon>
        <taxon>Viridiplantae</taxon>
        <taxon>Streptophyta</taxon>
        <taxon>Embryophyta</taxon>
        <taxon>Tracheophyta</taxon>
        <taxon>Spermatophyta</taxon>
        <taxon>Magnoliopsida</taxon>
        <taxon>Liliopsida</taxon>
        <taxon>Poales</taxon>
        <taxon>Poaceae</taxon>
        <taxon>BOP clade</taxon>
        <taxon>Oryzoideae</taxon>
        <taxon>Oryzeae</taxon>
        <taxon>Oryzinae</taxon>
        <taxon>Oryza</taxon>
        <taxon>Oryza sativa</taxon>
    </lineage>
</organism>
<dbReference type="InterPro" id="IPR013785">
    <property type="entry name" value="Aldolase_TIM"/>
</dbReference>
<dbReference type="PANTHER" id="PTHR32332:SF20">
    <property type="entry name" value="2-NITROPROPANE DIOXYGENASE-LIKE PROTEIN"/>
    <property type="match status" value="1"/>
</dbReference>
<evidence type="ECO:0000313" key="1">
    <source>
        <dbReference type="EMBL" id="EEE68889.1"/>
    </source>
</evidence>
<accession>B9G1H2</accession>
<proteinExistence type="predicted"/>
<name>B9G1H2_ORYSJ</name>
<reference evidence="1" key="1">
    <citation type="journal article" date="2005" name="PLoS Biol.">
        <title>The genomes of Oryza sativa: a history of duplications.</title>
        <authorList>
            <person name="Yu J."/>
            <person name="Wang J."/>
            <person name="Lin W."/>
            <person name="Li S."/>
            <person name="Li H."/>
            <person name="Zhou J."/>
            <person name="Ni P."/>
            <person name="Dong W."/>
            <person name="Hu S."/>
            <person name="Zeng C."/>
            <person name="Zhang J."/>
            <person name="Zhang Y."/>
            <person name="Li R."/>
            <person name="Xu Z."/>
            <person name="Li S."/>
            <person name="Li X."/>
            <person name="Zheng H."/>
            <person name="Cong L."/>
            <person name="Lin L."/>
            <person name="Yin J."/>
            <person name="Geng J."/>
            <person name="Li G."/>
            <person name="Shi J."/>
            <person name="Liu J."/>
            <person name="Lv H."/>
            <person name="Li J."/>
            <person name="Wang J."/>
            <person name="Deng Y."/>
            <person name="Ran L."/>
            <person name="Shi X."/>
            <person name="Wang X."/>
            <person name="Wu Q."/>
            <person name="Li C."/>
            <person name="Ren X."/>
            <person name="Wang J."/>
            <person name="Wang X."/>
            <person name="Li D."/>
            <person name="Liu D."/>
            <person name="Zhang X."/>
            <person name="Ji Z."/>
            <person name="Zhao W."/>
            <person name="Sun Y."/>
            <person name="Zhang Z."/>
            <person name="Bao J."/>
            <person name="Han Y."/>
            <person name="Dong L."/>
            <person name="Ji J."/>
            <person name="Chen P."/>
            <person name="Wu S."/>
            <person name="Liu J."/>
            <person name="Xiao Y."/>
            <person name="Bu D."/>
            <person name="Tan J."/>
            <person name="Yang L."/>
            <person name="Ye C."/>
            <person name="Zhang J."/>
            <person name="Xu J."/>
            <person name="Zhou Y."/>
            <person name="Yu Y."/>
            <person name="Zhang B."/>
            <person name="Zhuang S."/>
            <person name="Wei H."/>
            <person name="Liu B."/>
            <person name="Lei M."/>
            <person name="Yu H."/>
            <person name="Li Y."/>
            <person name="Xu H."/>
            <person name="Wei S."/>
            <person name="He X."/>
            <person name="Fang L."/>
            <person name="Zhang Z."/>
            <person name="Zhang Y."/>
            <person name="Huang X."/>
            <person name="Su Z."/>
            <person name="Tong W."/>
            <person name="Li J."/>
            <person name="Tong Z."/>
            <person name="Li S."/>
            <person name="Ye J."/>
            <person name="Wang L."/>
            <person name="Fang L."/>
            <person name="Lei T."/>
            <person name="Chen C."/>
            <person name="Chen H."/>
            <person name="Xu Z."/>
            <person name="Li H."/>
            <person name="Huang H."/>
            <person name="Zhang F."/>
            <person name="Xu H."/>
            <person name="Li N."/>
            <person name="Zhao C."/>
            <person name="Li S."/>
            <person name="Dong L."/>
            <person name="Huang Y."/>
            <person name="Li L."/>
            <person name="Xi Y."/>
            <person name="Qi Q."/>
            <person name="Li W."/>
            <person name="Zhang B."/>
            <person name="Hu W."/>
            <person name="Zhang Y."/>
            <person name="Tian X."/>
            <person name="Jiao Y."/>
            <person name="Liang X."/>
            <person name="Jin J."/>
            <person name="Gao L."/>
            <person name="Zheng W."/>
            <person name="Hao B."/>
            <person name="Liu S."/>
            <person name="Wang W."/>
            <person name="Yuan L."/>
            <person name="Cao M."/>
            <person name="McDermott J."/>
            <person name="Samudrala R."/>
            <person name="Wang J."/>
            <person name="Wong G.K."/>
            <person name="Yang H."/>
        </authorList>
    </citation>
    <scope>NUCLEOTIDE SEQUENCE [LARGE SCALE GENOMIC DNA]</scope>
</reference>
<sequence>MTRYMGILFAMHGDRMHIQMIELDDDEMSHRDIRRFAGTVPNATTTGDIDSMVMYAGQGVGLITEIIPASEVVKSWSIWHVFFCPETIDALVGPFTNLITREGLLQFLDHAHLIAHPFGLLSIDNASELHKGVTGPQDDSMLLLHLERRCSPAATIFSRYGVARDPEYTSSAPICLLVFDSPPSCLSGLQNHAWTGRRTDPFLLYHTAPSAIPPAIILPYGLISSSRNGRLVKAPDPMTQVAINGWPGW</sequence>